<dbReference type="PANTHER" id="PTHR35340">
    <property type="entry name" value="PQQ ENZYME REPEAT PROTEIN-RELATED"/>
    <property type="match status" value="1"/>
</dbReference>
<dbReference type="InterPro" id="IPR011044">
    <property type="entry name" value="Quino_amine_DH_bsu"/>
</dbReference>
<dbReference type="EMBL" id="ML732224">
    <property type="protein sequence ID" value="KAB8073555.1"/>
    <property type="molecule type" value="Genomic_DNA"/>
</dbReference>
<dbReference type="InterPro" id="IPR011047">
    <property type="entry name" value="Quinoprotein_ADH-like_sf"/>
</dbReference>
<organism evidence="1 2">
    <name type="scientific">Aspergillus leporis</name>
    <dbReference type="NCBI Taxonomy" id="41062"/>
    <lineage>
        <taxon>Eukaryota</taxon>
        <taxon>Fungi</taxon>
        <taxon>Dikarya</taxon>
        <taxon>Ascomycota</taxon>
        <taxon>Pezizomycotina</taxon>
        <taxon>Eurotiomycetes</taxon>
        <taxon>Eurotiomycetidae</taxon>
        <taxon>Eurotiales</taxon>
        <taxon>Aspergillaceae</taxon>
        <taxon>Aspergillus</taxon>
        <taxon>Aspergillus subgen. Circumdati</taxon>
    </lineage>
</organism>
<accession>A0A5N5X0Q5</accession>
<dbReference type="AlphaFoldDB" id="A0A5N5X0Q5"/>
<dbReference type="InterPro" id="IPR053143">
    <property type="entry name" value="Arylsulfate_ST"/>
</dbReference>
<reference evidence="1 2" key="1">
    <citation type="submission" date="2019-04" db="EMBL/GenBank/DDBJ databases">
        <title>Friends and foes A comparative genomics study of 23 Aspergillus species from section Flavi.</title>
        <authorList>
            <consortium name="DOE Joint Genome Institute"/>
            <person name="Kjaerbolling I."/>
            <person name="Vesth T."/>
            <person name="Frisvad J.C."/>
            <person name="Nybo J.L."/>
            <person name="Theobald S."/>
            <person name="Kildgaard S."/>
            <person name="Isbrandt T."/>
            <person name="Kuo A."/>
            <person name="Sato A."/>
            <person name="Lyhne E.K."/>
            <person name="Kogle M.E."/>
            <person name="Wiebenga A."/>
            <person name="Kun R.S."/>
            <person name="Lubbers R.J."/>
            <person name="Makela M.R."/>
            <person name="Barry K."/>
            <person name="Chovatia M."/>
            <person name="Clum A."/>
            <person name="Daum C."/>
            <person name="Haridas S."/>
            <person name="He G."/>
            <person name="LaButti K."/>
            <person name="Lipzen A."/>
            <person name="Mondo S."/>
            <person name="Riley R."/>
            <person name="Salamov A."/>
            <person name="Simmons B.A."/>
            <person name="Magnuson J.K."/>
            <person name="Henrissat B."/>
            <person name="Mortensen U.H."/>
            <person name="Larsen T.O."/>
            <person name="Devries R.P."/>
            <person name="Grigoriev I.V."/>
            <person name="Machida M."/>
            <person name="Baker S.E."/>
            <person name="Andersen M.R."/>
        </authorList>
    </citation>
    <scope>NUCLEOTIDE SEQUENCE [LARGE SCALE GENOMIC DNA]</scope>
    <source>
        <strain evidence="1 2">CBS 151.66</strain>
    </source>
</reference>
<dbReference type="PANTHER" id="PTHR35340:SF9">
    <property type="entry name" value="ASST-DOMAIN-CONTAINING PROTEIN"/>
    <property type="match status" value="1"/>
</dbReference>
<proteinExistence type="predicted"/>
<gene>
    <name evidence="1" type="ORF">BDV29DRAFT_157432</name>
</gene>
<evidence type="ECO:0000313" key="2">
    <source>
        <dbReference type="Proteomes" id="UP000326565"/>
    </source>
</evidence>
<dbReference type="InterPro" id="IPR039535">
    <property type="entry name" value="ASST-like"/>
</dbReference>
<sequence length="486" mass="53758">MVGMVSSDTVTWTSFQSRPDIRVPIMDISLKNDTHITPGYIFIAPYETELPGPYIFDNDGNLVWSGADGSTTELFHDLQVCPYEDSEHLCYFQGTQSEGYARGHSVILNKDYKQVATVQSGNGLTLSDMHELKILDNTTILIAIYQPRRYNLEAYNIPADNGWVMGGVFQEIDIPTGKVMFEWNSIDHVGLSETYTPLRLNTVVGDGLSNATAWDYFHLDSVDKNSDGDYLVSARHTSCVYKISGKDGSVLWRLGGMNSSIEMKDYNFSSQHDARFYQEDDNVTVLSLFDNASNLYRNTSSTSSGIIVSINHTTNSSTLVRRYQAPNSGLLSTSQGNFQILPNKNAIIGWGSNPSISEHTEDGTPVFFATLNNPKTMNYRAFRFNWSGQPSNDLALKAYAPSPSAATTFWVSWNGATDVDHWNLYGTTSASDQMTLLTKADKQGFQTTYTSPTYHPRAFAEAVARDGSILGNSSVVDTSSSLARIS</sequence>
<dbReference type="Pfam" id="PF14269">
    <property type="entry name" value="Arylsulfotran_2"/>
    <property type="match status" value="1"/>
</dbReference>
<dbReference type="SUPFAM" id="SSF50998">
    <property type="entry name" value="Quinoprotein alcohol dehydrogenase-like"/>
    <property type="match status" value="1"/>
</dbReference>
<dbReference type="Proteomes" id="UP000326565">
    <property type="component" value="Unassembled WGS sequence"/>
</dbReference>
<name>A0A5N5X0Q5_9EURO</name>
<dbReference type="OrthoDB" id="5427350at2759"/>
<protein>
    <submittedName>
        <fullName evidence="1">ASST-domain-containing protein</fullName>
    </submittedName>
</protein>
<keyword evidence="2" id="KW-1185">Reference proteome</keyword>
<dbReference type="SUPFAM" id="SSF50969">
    <property type="entry name" value="YVTN repeat-like/Quinoprotein amine dehydrogenase"/>
    <property type="match status" value="1"/>
</dbReference>
<evidence type="ECO:0000313" key="1">
    <source>
        <dbReference type="EMBL" id="KAB8073555.1"/>
    </source>
</evidence>